<dbReference type="Pfam" id="PF06355">
    <property type="entry name" value="Aegerolysin"/>
    <property type="match status" value="1"/>
</dbReference>
<dbReference type="EMBL" id="JADGJD010000482">
    <property type="protein sequence ID" value="KAJ3050699.1"/>
    <property type="molecule type" value="Genomic_DNA"/>
</dbReference>
<protein>
    <submittedName>
        <fullName evidence="3">Uncharacterized protein</fullName>
    </submittedName>
</protein>
<keyword evidence="4" id="KW-1185">Reference proteome</keyword>
<dbReference type="Proteomes" id="UP001212841">
    <property type="component" value="Unassembled WGS sequence"/>
</dbReference>
<feature type="chain" id="PRO_5041955577" evidence="2">
    <location>
        <begin position="19"/>
        <end position="146"/>
    </location>
</feature>
<sequence length="146" mass="16606">MAFDLWAALLILNHSTRPVTLRNVTKICGRFTQKDDPESWVHPEDLENSTIPPGSTFAIAGRGHWDHAKGTEGSFELYDRDMLIRKVHWDCPFKLTRKQRWPIKNKVDMEGGSGTWEVKLSGGIFTEEYGPMGVVTIELGAHQIER</sequence>
<dbReference type="Gene3D" id="2.60.270.50">
    <property type="match status" value="1"/>
</dbReference>
<comment type="caution">
    <text evidence="3">The sequence shown here is derived from an EMBL/GenBank/DDBJ whole genome shotgun (WGS) entry which is preliminary data.</text>
</comment>
<accession>A0AAD5SI97</accession>
<name>A0AAD5SI97_9FUNG</name>
<dbReference type="GO" id="GO:0019836">
    <property type="term" value="P:symbiont-mediated hemolysis of host erythrocyte"/>
    <property type="evidence" value="ECO:0007669"/>
    <property type="project" value="InterPro"/>
</dbReference>
<reference evidence="3" key="1">
    <citation type="submission" date="2020-05" db="EMBL/GenBank/DDBJ databases">
        <title>Phylogenomic resolution of chytrid fungi.</title>
        <authorList>
            <person name="Stajich J.E."/>
            <person name="Amses K."/>
            <person name="Simmons R."/>
            <person name="Seto K."/>
            <person name="Myers J."/>
            <person name="Bonds A."/>
            <person name="Quandt C.A."/>
            <person name="Barry K."/>
            <person name="Liu P."/>
            <person name="Grigoriev I."/>
            <person name="Longcore J.E."/>
            <person name="James T.Y."/>
        </authorList>
    </citation>
    <scope>NUCLEOTIDE SEQUENCE</scope>
    <source>
        <strain evidence="3">JEL0318</strain>
    </source>
</reference>
<organism evidence="3 4">
    <name type="scientific">Rhizophlyctis rosea</name>
    <dbReference type="NCBI Taxonomy" id="64517"/>
    <lineage>
        <taxon>Eukaryota</taxon>
        <taxon>Fungi</taxon>
        <taxon>Fungi incertae sedis</taxon>
        <taxon>Chytridiomycota</taxon>
        <taxon>Chytridiomycota incertae sedis</taxon>
        <taxon>Chytridiomycetes</taxon>
        <taxon>Rhizophlyctidales</taxon>
        <taxon>Rhizophlyctidaceae</taxon>
        <taxon>Rhizophlyctis</taxon>
    </lineage>
</organism>
<evidence type="ECO:0000256" key="2">
    <source>
        <dbReference type="SAM" id="SignalP"/>
    </source>
</evidence>
<proteinExistence type="inferred from homology"/>
<gene>
    <name evidence="3" type="ORF">HK097_008305</name>
</gene>
<feature type="signal peptide" evidence="2">
    <location>
        <begin position="1"/>
        <end position="18"/>
    </location>
</feature>
<evidence type="ECO:0000256" key="1">
    <source>
        <dbReference type="ARBA" id="ARBA00010795"/>
    </source>
</evidence>
<keyword evidence="2" id="KW-0732">Signal</keyword>
<dbReference type="InterPro" id="IPR009413">
    <property type="entry name" value="Aegerolysin-typ"/>
</dbReference>
<evidence type="ECO:0000313" key="4">
    <source>
        <dbReference type="Proteomes" id="UP001212841"/>
    </source>
</evidence>
<evidence type="ECO:0000313" key="3">
    <source>
        <dbReference type="EMBL" id="KAJ3050699.1"/>
    </source>
</evidence>
<dbReference type="AlphaFoldDB" id="A0AAD5SI97"/>
<comment type="similarity">
    <text evidence="1">Belongs to the aegerolysin family.</text>
</comment>